<evidence type="ECO:0008006" key="5">
    <source>
        <dbReference type="Google" id="ProtNLM"/>
    </source>
</evidence>
<feature type="chain" id="PRO_5045377873" description="DUF732 domain-containing protein" evidence="2">
    <location>
        <begin position="24"/>
        <end position="146"/>
    </location>
</feature>
<feature type="signal peptide" evidence="2">
    <location>
        <begin position="1"/>
        <end position="23"/>
    </location>
</feature>
<evidence type="ECO:0000256" key="2">
    <source>
        <dbReference type="SAM" id="SignalP"/>
    </source>
</evidence>
<gene>
    <name evidence="3" type="ORF">ACFPRK_30750</name>
</gene>
<dbReference type="RefSeq" id="WP_031101250.1">
    <property type="nucleotide sequence ID" value="NZ_JBHSKI010000022.1"/>
</dbReference>
<evidence type="ECO:0000313" key="4">
    <source>
        <dbReference type="Proteomes" id="UP001596208"/>
    </source>
</evidence>
<proteinExistence type="predicted"/>
<dbReference type="Proteomes" id="UP001596208">
    <property type="component" value="Unassembled WGS sequence"/>
</dbReference>
<evidence type="ECO:0000256" key="1">
    <source>
        <dbReference type="SAM" id="MobiDB-lite"/>
    </source>
</evidence>
<accession>A0ABW0BCC9</accession>
<name>A0ABW0BCC9_9ACTN</name>
<keyword evidence="2" id="KW-0732">Signal</keyword>
<protein>
    <recommendedName>
        <fullName evidence="5">DUF732 domain-containing protein</fullName>
    </recommendedName>
</protein>
<sequence length="146" mass="15505">MRTRTTIATLFAAGLLSTLTACSGDTSSTEGAKPVQSGDASEITPEQQAAARHPAGLPAEPNPAQRQVYLESLNAIDTDIVHGKDDKAVSRGINQCGTVKTSPDDHIKLIKTTNSRFTSPNHPDGHGTITAERILQVVRESICPDF</sequence>
<reference evidence="4" key="1">
    <citation type="journal article" date="2019" name="Int. J. Syst. Evol. Microbiol.">
        <title>The Global Catalogue of Microorganisms (GCM) 10K type strain sequencing project: providing services to taxonomists for standard genome sequencing and annotation.</title>
        <authorList>
            <consortium name="The Broad Institute Genomics Platform"/>
            <consortium name="The Broad Institute Genome Sequencing Center for Infectious Disease"/>
            <person name="Wu L."/>
            <person name="Ma J."/>
        </authorList>
    </citation>
    <scope>NUCLEOTIDE SEQUENCE [LARGE SCALE GENOMIC DNA]</scope>
    <source>
        <strain evidence="4">CGMCC 4.1721</strain>
    </source>
</reference>
<organism evidence="3 4">
    <name type="scientific">Streptomyces mutomycini</name>
    <dbReference type="NCBI Taxonomy" id="284036"/>
    <lineage>
        <taxon>Bacteria</taxon>
        <taxon>Bacillati</taxon>
        <taxon>Actinomycetota</taxon>
        <taxon>Actinomycetes</taxon>
        <taxon>Kitasatosporales</taxon>
        <taxon>Streptomycetaceae</taxon>
        <taxon>Streptomyces</taxon>
    </lineage>
</organism>
<dbReference type="PROSITE" id="PS51257">
    <property type="entry name" value="PROKAR_LIPOPROTEIN"/>
    <property type="match status" value="1"/>
</dbReference>
<evidence type="ECO:0000313" key="3">
    <source>
        <dbReference type="EMBL" id="MFC5174929.1"/>
    </source>
</evidence>
<dbReference type="EMBL" id="JBHSKI010000022">
    <property type="protein sequence ID" value="MFC5174929.1"/>
    <property type="molecule type" value="Genomic_DNA"/>
</dbReference>
<keyword evidence="4" id="KW-1185">Reference proteome</keyword>
<comment type="caution">
    <text evidence="3">The sequence shown here is derived from an EMBL/GenBank/DDBJ whole genome shotgun (WGS) entry which is preliminary data.</text>
</comment>
<feature type="region of interest" description="Disordered" evidence="1">
    <location>
        <begin position="23"/>
        <end position="62"/>
    </location>
</feature>